<dbReference type="EMBL" id="KE361648">
    <property type="protein sequence ID" value="EPQ26045.1"/>
    <property type="molecule type" value="Genomic_DNA"/>
</dbReference>
<feature type="compositionally biased region" description="Basic and acidic residues" evidence="1">
    <location>
        <begin position="345"/>
        <end position="356"/>
    </location>
</feature>
<accession>A0A061H2N1</accession>
<feature type="region of interest" description="Disordered" evidence="1">
    <location>
        <begin position="216"/>
        <end position="236"/>
    </location>
</feature>
<organism evidence="2 3">
    <name type="scientific">Pseudozyma flocculosa PF-1</name>
    <dbReference type="NCBI Taxonomy" id="1277687"/>
    <lineage>
        <taxon>Eukaryota</taxon>
        <taxon>Fungi</taxon>
        <taxon>Dikarya</taxon>
        <taxon>Basidiomycota</taxon>
        <taxon>Ustilaginomycotina</taxon>
        <taxon>Ustilaginomycetes</taxon>
        <taxon>Ustilaginales</taxon>
        <taxon>Ustilaginaceae</taxon>
        <taxon>Pseudozyma</taxon>
    </lineage>
</organism>
<feature type="compositionally biased region" description="Low complexity" evidence="1">
    <location>
        <begin position="10"/>
        <end position="23"/>
    </location>
</feature>
<dbReference type="GO" id="GO:0000340">
    <property type="term" value="F:RNA 7-methylguanosine cap binding"/>
    <property type="evidence" value="ECO:0007669"/>
    <property type="project" value="InterPro"/>
</dbReference>
<dbReference type="eggNOG" id="ENOG502SF3Z">
    <property type="taxonomic scope" value="Eukaryota"/>
</dbReference>
<dbReference type="RefSeq" id="XP_007882230.1">
    <property type="nucleotide sequence ID" value="XM_007884039.1"/>
</dbReference>
<feature type="region of interest" description="Disordered" evidence="1">
    <location>
        <begin position="399"/>
        <end position="560"/>
    </location>
</feature>
<proteinExistence type="predicted"/>
<dbReference type="PANTHER" id="PTHR16291:SF0">
    <property type="entry name" value="NUCLEAR CAP-BINDING PROTEIN SUBUNIT 3"/>
    <property type="match status" value="1"/>
</dbReference>
<evidence type="ECO:0000313" key="2">
    <source>
        <dbReference type="EMBL" id="EPQ26045.1"/>
    </source>
</evidence>
<dbReference type="InterPro" id="IPR019416">
    <property type="entry name" value="NCBP3"/>
</dbReference>
<dbReference type="OrthoDB" id="422106at2759"/>
<name>A0A061H2N1_9BASI</name>
<reference evidence="2 3" key="1">
    <citation type="journal article" date="2013" name="Plant Cell">
        <title>The transition from a phytopathogenic smut ancestor to an anamorphic biocontrol agent deciphered by comparative whole-genome analysis.</title>
        <authorList>
            <person name="Lefebvre F."/>
            <person name="Joly D.L."/>
            <person name="Labbe C."/>
            <person name="Teichmann B."/>
            <person name="Linning R."/>
            <person name="Belzile F."/>
            <person name="Bakkeren G."/>
            <person name="Belanger R.R."/>
        </authorList>
    </citation>
    <scope>NUCLEOTIDE SEQUENCE [LARGE SCALE GENOMIC DNA]</scope>
    <source>
        <strain evidence="2 3">PF-1</strain>
    </source>
</reference>
<feature type="compositionally biased region" description="Gly residues" evidence="1">
    <location>
        <begin position="504"/>
        <end position="515"/>
    </location>
</feature>
<feature type="compositionally biased region" description="Polar residues" evidence="1">
    <location>
        <begin position="219"/>
        <end position="229"/>
    </location>
</feature>
<dbReference type="Proteomes" id="UP000053664">
    <property type="component" value="Unassembled WGS sequence"/>
</dbReference>
<feature type="compositionally biased region" description="Basic and acidic residues" evidence="1">
    <location>
        <begin position="407"/>
        <end position="416"/>
    </location>
</feature>
<feature type="compositionally biased region" description="Basic and acidic residues" evidence="1">
    <location>
        <begin position="526"/>
        <end position="535"/>
    </location>
</feature>
<dbReference type="KEGG" id="pfp:PFL1_06498"/>
<dbReference type="PANTHER" id="PTHR16291">
    <property type="entry name" value="NUCLEAR CAP-BINDING PROTEIN SUBUNIT 3"/>
    <property type="match status" value="1"/>
</dbReference>
<dbReference type="HOGENOM" id="CLU_544137_0_0_1"/>
<feature type="compositionally biased region" description="Basic and acidic residues" evidence="1">
    <location>
        <begin position="35"/>
        <end position="51"/>
    </location>
</feature>
<protein>
    <submittedName>
        <fullName evidence="2">Uncharacterized protein</fullName>
    </submittedName>
</protein>
<dbReference type="AlphaFoldDB" id="A0A061H2N1"/>
<feature type="compositionally biased region" description="Basic and acidic residues" evidence="1">
    <location>
        <begin position="428"/>
        <end position="461"/>
    </location>
</feature>
<dbReference type="GO" id="GO:0003729">
    <property type="term" value="F:mRNA binding"/>
    <property type="evidence" value="ECO:0007669"/>
    <property type="project" value="InterPro"/>
</dbReference>
<dbReference type="GO" id="GO:0005634">
    <property type="term" value="C:nucleus"/>
    <property type="evidence" value="ECO:0007669"/>
    <property type="project" value="TreeGrafter"/>
</dbReference>
<dbReference type="GeneID" id="19320574"/>
<feature type="region of interest" description="Disordered" evidence="1">
    <location>
        <begin position="1"/>
        <end position="67"/>
    </location>
</feature>
<feature type="region of interest" description="Disordered" evidence="1">
    <location>
        <begin position="321"/>
        <end position="356"/>
    </location>
</feature>
<evidence type="ECO:0000313" key="3">
    <source>
        <dbReference type="Proteomes" id="UP000053664"/>
    </source>
</evidence>
<sequence>MASVTLDYGAASDAASSSAQQADPMAIEDENMADGNRDRQAKLYAVPREEGIDAGARRGPSPLSREEHMALDDAKLVGVEEPSEVPSPPPVEGGSDVRLDTLLIEGLPITQMSTSRLFAYVAHFGAQPLGLEWVDDERCNIVFPTEEAARIALEYLCPATDMSTEPLIPLPNLQTILETSDEEWDPEVISSLVAPRKAHRMPGKLYTSIERQAARAQLADQSSSTNGASTLPDDVPEIYREMEEADRRQHREKPEYVALAKLRSALYVRHAVKDWDVKPSRAASRSQWYKEHGQEAGKEIVPRLLDVGEVSDAVELFPSTSSKNRAFGSAGLPARPHGAATEADSEPRRGRGPSDRRAVMDELDSELDAHLASRQAGGALHEQKLEGQMMADLVEDGAGTASAGGDLFDRLKDGRGRGRPSGSSATRWGHDDFERQALDKPRRRGGRGERGSDGRGARDALDADLDGMFDARERRRSASPVPRGSGGGDGGRVKIKGRGRMKAPGGGSMAWGGQGEGDDEQWADYGTERYGEARKDRRRRGAEASHASGDLAARLGAAQSERGDLMSRLGDAAGQRSLADRFS</sequence>
<gene>
    <name evidence="2" type="ORF">PFL1_06498</name>
</gene>
<dbReference type="Pfam" id="PF10309">
    <property type="entry name" value="NCBP3"/>
    <property type="match status" value="1"/>
</dbReference>
<evidence type="ECO:0000256" key="1">
    <source>
        <dbReference type="SAM" id="MobiDB-lite"/>
    </source>
</evidence>